<dbReference type="PANTHER" id="PTHR46961">
    <property type="entry name" value="DYNEIN HEAVY CHAIN 1, AXONEMAL-LIKE PROTEIN"/>
    <property type="match status" value="1"/>
</dbReference>
<dbReference type="GO" id="GO:0045505">
    <property type="term" value="F:dynein intermediate chain binding"/>
    <property type="evidence" value="ECO:0007669"/>
    <property type="project" value="InterPro"/>
</dbReference>
<sequence>MKNAEIVRSTLLQDKRNTLEQELDKQVKTFVVEVIRFRNTFDATWPSVVGIETYEALRRLHEFQKQCDTFDARRKTLDSISILFGLQCKPFPELDKTGEE</sequence>
<dbReference type="STRING" id="10195.A0A3M7Q2E0"/>
<feature type="non-terminal residue" evidence="1">
    <location>
        <position position="100"/>
    </location>
</feature>
<comment type="caution">
    <text evidence="1">The sequence shown here is derived from an EMBL/GenBank/DDBJ whole genome shotgun (WGS) entry which is preliminary data.</text>
</comment>
<name>A0A3M7Q2E0_BRAPC</name>
<keyword evidence="1" id="KW-0969">Cilium</keyword>
<dbReference type="Proteomes" id="UP000276133">
    <property type="component" value="Unassembled WGS sequence"/>
</dbReference>
<dbReference type="AlphaFoldDB" id="A0A3M7Q2E0"/>
<dbReference type="OrthoDB" id="286107at2759"/>
<protein>
    <submittedName>
        <fullName evidence="1">Dynein gamma flagellar outer arm-like</fullName>
        <ecNumber evidence="1">3.6.1.15</ecNumber>
    </submittedName>
</protein>
<dbReference type="EC" id="3.6.1.15" evidence="1"/>
<evidence type="ECO:0000313" key="2">
    <source>
        <dbReference type="Proteomes" id="UP000276133"/>
    </source>
</evidence>
<keyword evidence="1" id="KW-0282">Flagellum</keyword>
<keyword evidence="1" id="KW-0378">Hydrolase</keyword>
<evidence type="ECO:0000313" key="1">
    <source>
        <dbReference type="EMBL" id="RNA05607.1"/>
    </source>
</evidence>
<proteinExistence type="predicted"/>
<dbReference type="GO" id="GO:0051959">
    <property type="term" value="F:dynein light intermediate chain binding"/>
    <property type="evidence" value="ECO:0007669"/>
    <property type="project" value="InterPro"/>
</dbReference>
<dbReference type="GO" id="GO:0007018">
    <property type="term" value="P:microtubule-based movement"/>
    <property type="evidence" value="ECO:0007669"/>
    <property type="project" value="InterPro"/>
</dbReference>
<keyword evidence="1" id="KW-0966">Cell projection</keyword>
<dbReference type="EMBL" id="REGN01007661">
    <property type="protein sequence ID" value="RNA05607.1"/>
    <property type="molecule type" value="Genomic_DNA"/>
</dbReference>
<accession>A0A3M7Q2E0</accession>
<organism evidence="1 2">
    <name type="scientific">Brachionus plicatilis</name>
    <name type="common">Marine rotifer</name>
    <name type="synonym">Brachionus muelleri</name>
    <dbReference type="NCBI Taxonomy" id="10195"/>
    <lineage>
        <taxon>Eukaryota</taxon>
        <taxon>Metazoa</taxon>
        <taxon>Spiralia</taxon>
        <taxon>Gnathifera</taxon>
        <taxon>Rotifera</taxon>
        <taxon>Eurotatoria</taxon>
        <taxon>Monogononta</taxon>
        <taxon>Pseudotrocha</taxon>
        <taxon>Ploima</taxon>
        <taxon>Brachionidae</taxon>
        <taxon>Brachionus</taxon>
    </lineage>
</organism>
<gene>
    <name evidence="1" type="ORF">BpHYR1_040400</name>
</gene>
<dbReference type="PANTHER" id="PTHR46961:SF15">
    <property type="entry name" value="AAA+ ATPASE DOMAIN-CONTAINING PROTEIN"/>
    <property type="match status" value="1"/>
</dbReference>
<reference evidence="1 2" key="1">
    <citation type="journal article" date="2018" name="Sci. Rep.">
        <title>Genomic signatures of local adaptation to the degree of environmental predictability in rotifers.</title>
        <authorList>
            <person name="Franch-Gras L."/>
            <person name="Hahn C."/>
            <person name="Garcia-Roger E.M."/>
            <person name="Carmona M.J."/>
            <person name="Serra M."/>
            <person name="Gomez A."/>
        </authorList>
    </citation>
    <scope>NUCLEOTIDE SEQUENCE [LARGE SCALE GENOMIC DNA]</scope>
    <source>
        <strain evidence="1">HYR1</strain>
    </source>
</reference>
<dbReference type="GO" id="GO:0017111">
    <property type="term" value="F:ribonucleoside triphosphate phosphatase activity"/>
    <property type="evidence" value="ECO:0007669"/>
    <property type="project" value="UniProtKB-EC"/>
</dbReference>
<keyword evidence="2" id="KW-1185">Reference proteome</keyword>
<dbReference type="InterPro" id="IPR026983">
    <property type="entry name" value="DHC"/>
</dbReference>
<dbReference type="GO" id="GO:0030286">
    <property type="term" value="C:dynein complex"/>
    <property type="evidence" value="ECO:0007669"/>
    <property type="project" value="InterPro"/>
</dbReference>